<name>A0A6J5N2V3_9CAUD</name>
<evidence type="ECO:0000313" key="1">
    <source>
        <dbReference type="EMBL" id="CAB4151626.1"/>
    </source>
</evidence>
<dbReference type="EMBL" id="LR796562">
    <property type="protein sequence ID" value="CAB4151626.1"/>
    <property type="molecule type" value="Genomic_DNA"/>
</dbReference>
<reference evidence="1" key="1">
    <citation type="submission" date="2020-04" db="EMBL/GenBank/DDBJ databases">
        <authorList>
            <person name="Chiriac C."/>
            <person name="Salcher M."/>
            <person name="Ghai R."/>
            <person name="Kavagutti S V."/>
        </authorList>
    </citation>
    <scope>NUCLEOTIDE SEQUENCE</scope>
</reference>
<gene>
    <name evidence="1" type="ORF">UFOVP585_28</name>
</gene>
<protein>
    <submittedName>
        <fullName evidence="1">Uncharacterized protein</fullName>
    </submittedName>
</protein>
<sequence length="65" mass="7174">MINIPLPRLEKPSNACCNTYISNRGGKSKAPRLSSRAVVANRLEYIFDANTRKVGEHPNIGGYTL</sequence>
<accession>A0A6J5N2V3</accession>
<organism evidence="1">
    <name type="scientific">uncultured Caudovirales phage</name>
    <dbReference type="NCBI Taxonomy" id="2100421"/>
    <lineage>
        <taxon>Viruses</taxon>
        <taxon>Duplodnaviria</taxon>
        <taxon>Heunggongvirae</taxon>
        <taxon>Uroviricota</taxon>
        <taxon>Caudoviricetes</taxon>
        <taxon>Peduoviridae</taxon>
        <taxon>Maltschvirus</taxon>
        <taxon>Maltschvirus maltsch</taxon>
    </lineage>
</organism>
<proteinExistence type="predicted"/>